<dbReference type="EMBL" id="JAMZFW010000029">
    <property type="protein sequence ID" value="MCP1103500.1"/>
    <property type="molecule type" value="Genomic_DNA"/>
</dbReference>
<dbReference type="Proteomes" id="UP001523566">
    <property type="component" value="Unassembled WGS sequence"/>
</dbReference>
<dbReference type="Gene3D" id="3.40.50.150">
    <property type="entry name" value="Vaccinia Virus protein VP39"/>
    <property type="match status" value="1"/>
</dbReference>
<comment type="caution">
    <text evidence="1">The sequence shown here is derived from an EMBL/GenBank/DDBJ whole genome shotgun (WGS) entry which is preliminary data.</text>
</comment>
<gene>
    <name evidence="1" type="ORF">NK125_13935</name>
</gene>
<sequence length="125" mass="14022">MKTREKKMVGAYRTSKNIYDTALSGKGLWAKIYMGFLWNVDDWAVREQLFSYIPKDFAGKLLDVPTGTGLFTADKYLTMENAEITALGYSADMLNQARERFQGMKNVTCVQGVGGSLHHSGQKQN</sequence>
<evidence type="ECO:0000313" key="1">
    <source>
        <dbReference type="EMBL" id="MCP1103500.1"/>
    </source>
</evidence>
<keyword evidence="2" id="KW-1185">Reference proteome</keyword>
<organism evidence="1 2">
    <name type="scientific">Aequitasia blattaphilus</name>
    <dbReference type="NCBI Taxonomy" id="2949332"/>
    <lineage>
        <taxon>Bacteria</taxon>
        <taxon>Bacillati</taxon>
        <taxon>Bacillota</taxon>
        <taxon>Clostridia</taxon>
        <taxon>Lachnospirales</taxon>
        <taxon>Lachnospiraceae</taxon>
        <taxon>Aequitasia</taxon>
    </lineage>
</organism>
<evidence type="ECO:0000313" key="2">
    <source>
        <dbReference type="Proteomes" id="UP001523566"/>
    </source>
</evidence>
<protein>
    <recommendedName>
        <fullName evidence="3">Methyltransferase domain-containing protein</fullName>
    </recommendedName>
</protein>
<evidence type="ECO:0008006" key="3">
    <source>
        <dbReference type="Google" id="ProtNLM"/>
    </source>
</evidence>
<dbReference type="SUPFAM" id="SSF53335">
    <property type="entry name" value="S-adenosyl-L-methionine-dependent methyltransferases"/>
    <property type="match status" value="1"/>
</dbReference>
<reference evidence="1 2" key="1">
    <citation type="journal article" date="2022" name="Genome Biol. Evol.">
        <title>Host diet, physiology and behaviors set the stage for Lachnospiraceae cladogenesis.</title>
        <authorList>
            <person name="Vera-Ponce De Leon A."/>
            <person name="Schneider M."/>
            <person name="Jahnes B.C."/>
            <person name="Sadowski V."/>
            <person name="Camuy-Velez L.A."/>
            <person name="Duan J."/>
            <person name="Sabree Z.L."/>
        </authorList>
    </citation>
    <scope>NUCLEOTIDE SEQUENCE [LARGE SCALE GENOMIC DNA]</scope>
    <source>
        <strain evidence="1 2">PAL113</strain>
    </source>
</reference>
<name>A0ABT1ECE9_9FIRM</name>
<accession>A0ABT1ECE9</accession>
<dbReference type="RefSeq" id="WP_262067271.1">
    <property type="nucleotide sequence ID" value="NZ_JAMXOD010000029.1"/>
</dbReference>
<proteinExistence type="predicted"/>
<dbReference type="InterPro" id="IPR029063">
    <property type="entry name" value="SAM-dependent_MTases_sf"/>
</dbReference>